<feature type="binding site" evidence="8">
    <location>
        <position position="503"/>
    </location>
    <ligand>
        <name>Mn(2+)</name>
        <dbReference type="ChEBI" id="CHEBI:29035"/>
    </ligand>
</feature>
<dbReference type="InterPro" id="IPR000917">
    <property type="entry name" value="Sulfatase_N"/>
</dbReference>
<keyword evidence="7" id="KW-0464">Manganese</keyword>
<dbReference type="GO" id="GO:0005886">
    <property type="term" value="C:plasma membrane"/>
    <property type="evidence" value="ECO:0007669"/>
    <property type="project" value="UniProtKB-SubCell"/>
</dbReference>
<feature type="domain" description="Sulfatase N-terminal" evidence="10">
    <location>
        <begin position="284"/>
        <end position="553"/>
    </location>
</feature>
<evidence type="ECO:0000256" key="6">
    <source>
        <dbReference type="PIRSR" id="PIRSR005091-1"/>
    </source>
</evidence>
<dbReference type="PATRIC" id="fig|28229.4.peg.4284"/>
<dbReference type="RefSeq" id="WP_033095854.1">
    <property type="nucleotide sequence ID" value="NZ_JQED01000056.1"/>
</dbReference>
<dbReference type="Pfam" id="PF00884">
    <property type="entry name" value="Sulfatase"/>
    <property type="match status" value="1"/>
</dbReference>
<dbReference type="InterPro" id="IPR050448">
    <property type="entry name" value="OpgB/LTA_synthase_biosynth"/>
</dbReference>
<evidence type="ECO:0000256" key="8">
    <source>
        <dbReference type="PIRSR" id="PIRSR005091-3"/>
    </source>
</evidence>
<keyword evidence="2" id="KW-1003">Cell membrane</keyword>
<dbReference type="PANTHER" id="PTHR47371">
    <property type="entry name" value="LIPOTEICHOIC ACID SYNTHASE"/>
    <property type="match status" value="1"/>
</dbReference>
<dbReference type="AlphaFoldDB" id="A0A099KAM1"/>
<protein>
    <submittedName>
        <fullName evidence="11">Sulfatase</fullName>
    </submittedName>
</protein>
<evidence type="ECO:0000256" key="3">
    <source>
        <dbReference type="ARBA" id="ARBA00022692"/>
    </source>
</evidence>
<evidence type="ECO:0000313" key="12">
    <source>
        <dbReference type="Proteomes" id="UP000029843"/>
    </source>
</evidence>
<name>A0A099KAM1_COLPS</name>
<feature type="transmembrane region" description="Helical" evidence="9">
    <location>
        <begin position="87"/>
        <end position="108"/>
    </location>
</feature>
<dbReference type="PIRSF" id="PIRSF005091">
    <property type="entry name" value="Mmb_sulf_HI1246"/>
    <property type="match status" value="1"/>
</dbReference>
<evidence type="ECO:0000256" key="5">
    <source>
        <dbReference type="ARBA" id="ARBA00023136"/>
    </source>
</evidence>
<reference evidence="11 12" key="1">
    <citation type="submission" date="2014-08" db="EMBL/GenBank/DDBJ databases">
        <title>Genomic and Phenotypic Diversity of Colwellia psychrerythraea strains from Disparate Marine Basins.</title>
        <authorList>
            <person name="Techtmann S.M."/>
            <person name="Stelling S.C."/>
            <person name="Utturkar S.M."/>
            <person name="Alshibli N."/>
            <person name="Harris A."/>
            <person name="Brown S.D."/>
            <person name="Hazen T.C."/>
        </authorList>
    </citation>
    <scope>NUCLEOTIDE SEQUENCE [LARGE SCALE GENOMIC DNA]</scope>
    <source>
        <strain evidence="11 12">ND2E</strain>
    </source>
</reference>
<feature type="binding site" evidence="7">
    <location>
        <position position="449"/>
    </location>
    <ligand>
        <name>substrate</name>
    </ligand>
</feature>
<evidence type="ECO:0000256" key="2">
    <source>
        <dbReference type="ARBA" id="ARBA00022475"/>
    </source>
</evidence>
<dbReference type="PANTHER" id="PTHR47371:SF3">
    <property type="entry name" value="PHOSPHOGLYCEROL TRANSFERASE I"/>
    <property type="match status" value="1"/>
</dbReference>
<evidence type="ECO:0000313" key="11">
    <source>
        <dbReference type="EMBL" id="KGJ86618.1"/>
    </source>
</evidence>
<dbReference type="SUPFAM" id="SSF53649">
    <property type="entry name" value="Alkaline phosphatase-like"/>
    <property type="match status" value="1"/>
</dbReference>
<evidence type="ECO:0000256" key="4">
    <source>
        <dbReference type="ARBA" id="ARBA00022989"/>
    </source>
</evidence>
<keyword evidence="5 9" id="KW-0472">Membrane</keyword>
<evidence type="ECO:0000256" key="7">
    <source>
        <dbReference type="PIRSR" id="PIRSR005091-2"/>
    </source>
</evidence>
<keyword evidence="7" id="KW-0479">Metal-binding</keyword>
<feature type="transmembrane region" description="Helical" evidence="9">
    <location>
        <begin position="52"/>
        <end position="75"/>
    </location>
</feature>
<evidence type="ECO:0000256" key="9">
    <source>
        <dbReference type="SAM" id="Phobius"/>
    </source>
</evidence>
<sequence>MKAIKLFRPFAVYTLSVLFFLAAWRCLLMLWQQDIITNVGDFLTVLINGIRIDISSLAYLLAIPLLLHCVAATNVKVNKYWFIFLKTYFLLIFVLFAFFEFATVEFIVQYSTRPNRLFIEYLSFPKEVFGMLFEGHLFAMIFTLVGMLVSTIIYLKIQKVIFAKTLPIVELKSHAELLTSIVIIMLTVLAARGTVGHRPINPSLVYFSNDPLINSLTLNSMYSVAFALKQFGNEKNATKMYGEMSEENIFELVKQSTLITEDKFLSSQIPTLVKRVPYFKGKPKNLVIVLEESLGSQHVGALGGRPLTPNLDKLINEGWAFNQMYATGTRSVRGIEAVITGFTPTPSRSVVKLDKSQRNFYTIAQTLKDSGYTTQFIYGGESHFDNMKSFFLGNGFTDIVDFDDIDSPEFVGSWGASDGDLFTQSIKELNTLNKKSAPFFSLIFTSSNHTPFEIPANKIPFIKSESGREKAIRYADFSLGEFINEAKQQAFWQDTIFLIVADHDSRTIGHDLVPLSAFHIPAVILNSSFPNKRDNRVVSQIDLPVTMLSLLGIKDATPMLGRDLSNEYSNERALMQYQENFAYVEDQKVTILQPNKKATYWSWDIISKTLSPTEPHPELGEKALAHALFGSIAYDKGLYTVSPNKIEKMSD</sequence>
<keyword evidence="4 9" id="KW-1133">Transmembrane helix</keyword>
<feature type="active site" evidence="6">
    <location>
        <position position="331"/>
    </location>
</feature>
<keyword evidence="3 9" id="KW-0812">Transmembrane</keyword>
<dbReference type="Gene3D" id="3.40.720.10">
    <property type="entry name" value="Alkaline Phosphatase, subunit A"/>
    <property type="match status" value="1"/>
</dbReference>
<comment type="subcellular location">
    <subcellularLocation>
        <location evidence="1">Cell membrane</location>
        <topology evidence="1">Multi-pass membrane protein</topology>
    </subcellularLocation>
</comment>
<feature type="binding site" evidence="8">
    <location>
        <position position="292"/>
    </location>
    <ligand>
        <name>Mn(2+)</name>
        <dbReference type="ChEBI" id="CHEBI:29035"/>
    </ligand>
</feature>
<gene>
    <name evidence="11" type="ORF">ND2E_0790</name>
</gene>
<evidence type="ECO:0000259" key="10">
    <source>
        <dbReference type="Pfam" id="PF00884"/>
    </source>
</evidence>
<dbReference type="GO" id="GO:0046872">
    <property type="term" value="F:metal ion binding"/>
    <property type="evidence" value="ECO:0007669"/>
    <property type="project" value="UniProtKB-KW"/>
</dbReference>
<dbReference type="OrthoDB" id="9760224at2"/>
<dbReference type="InterPro" id="IPR012160">
    <property type="entry name" value="LtaS-like"/>
</dbReference>
<feature type="binding site" evidence="8">
    <location>
        <position position="502"/>
    </location>
    <ligand>
        <name>Mn(2+)</name>
        <dbReference type="ChEBI" id="CHEBI:29035"/>
    </ligand>
</feature>
<feature type="transmembrane region" description="Helical" evidence="9">
    <location>
        <begin position="175"/>
        <end position="195"/>
    </location>
</feature>
<dbReference type="CDD" id="cd16015">
    <property type="entry name" value="LTA_synthase"/>
    <property type="match status" value="1"/>
</dbReference>
<feature type="transmembrane region" description="Helical" evidence="9">
    <location>
        <begin position="12"/>
        <end position="32"/>
    </location>
</feature>
<evidence type="ECO:0000256" key="1">
    <source>
        <dbReference type="ARBA" id="ARBA00004651"/>
    </source>
</evidence>
<accession>A0A099KAM1</accession>
<dbReference type="Proteomes" id="UP000029843">
    <property type="component" value="Unassembled WGS sequence"/>
</dbReference>
<organism evidence="11 12">
    <name type="scientific">Colwellia psychrerythraea</name>
    <name type="common">Vibrio psychroerythus</name>
    <dbReference type="NCBI Taxonomy" id="28229"/>
    <lineage>
        <taxon>Bacteria</taxon>
        <taxon>Pseudomonadati</taxon>
        <taxon>Pseudomonadota</taxon>
        <taxon>Gammaproteobacteria</taxon>
        <taxon>Alteromonadales</taxon>
        <taxon>Colwelliaceae</taxon>
        <taxon>Colwellia</taxon>
    </lineage>
</organism>
<dbReference type="EMBL" id="JQED01000056">
    <property type="protein sequence ID" value="KGJ86618.1"/>
    <property type="molecule type" value="Genomic_DNA"/>
</dbReference>
<comment type="caution">
    <text evidence="11">The sequence shown here is derived from an EMBL/GenBank/DDBJ whole genome shotgun (WGS) entry which is preliminary data.</text>
</comment>
<feature type="transmembrane region" description="Helical" evidence="9">
    <location>
        <begin position="128"/>
        <end position="155"/>
    </location>
</feature>
<dbReference type="InterPro" id="IPR017850">
    <property type="entry name" value="Alkaline_phosphatase_core_sf"/>
</dbReference>
<proteinExistence type="predicted"/>
<dbReference type="Gene3D" id="3.30.1120.80">
    <property type="match status" value="1"/>
</dbReference>